<evidence type="ECO:0000313" key="3">
    <source>
        <dbReference type="EMBL" id="ERF69318.1"/>
    </source>
</evidence>
<reference evidence="4" key="1">
    <citation type="journal article" date="2014" name="BMC Genomics">
        <title>Genome characteristics reveal the impact of lichenization on lichen-forming fungus Endocarpon pusillum Hedwig (Verrucariales, Ascomycota).</title>
        <authorList>
            <person name="Wang Y.-Y."/>
            <person name="Liu B."/>
            <person name="Zhang X.-Y."/>
            <person name="Zhou Q.-M."/>
            <person name="Zhang T."/>
            <person name="Li H."/>
            <person name="Yu Y.-F."/>
            <person name="Zhang X.-L."/>
            <person name="Hao X.-Y."/>
            <person name="Wang M."/>
            <person name="Wang L."/>
            <person name="Wei J.-C."/>
        </authorList>
    </citation>
    <scope>NUCLEOTIDE SEQUENCE [LARGE SCALE GENOMIC DNA]</scope>
    <source>
        <strain evidence="4">Z07020 / HMAS-L-300199</strain>
    </source>
</reference>
<feature type="region of interest" description="Disordered" evidence="1">
    <location>
        <begin position="1496"/>
        <end position="1543"/>
    </location>
</feature>
<dbReference type="GeneID" id="19239057"/>
<evidence type="ECO:0000313" key="4">
    <source>
        <dbReference type="Proteomes" id="UP000019373"/>
    </source>
</evidence>
<feature type="compositionally biased region" description="Polar residues" evidence="1">
    <location>
        <begin position="1435"/>
        <end position="1444"/>
    </location>
</feature>
<dbReference type="InterPro" id="IPR058210">
    <property type="entry name" value="SACS/Nov_dom"/>
</dbReference>
<dbReference type="SUPFAM" id="SSF55874">
    <property type="entry name" value="ATPase domain of HSP90 chaperone/DNA topoisomerase II/histidine kinase"/>
    <property type="match status" value="1"/>
</dbReference>
<dbReference type="HOGENOM" id="CLU_001744_1_0_1"/>
<name>U1GBB1_ENDPU</name>
<dbReference type="OMA" id="VYWWVIL"/>
<feature type="domain" description="Sacsin/Nov" evidence="2">
    <location>
        <begin position="31"/>
        <end position="154"/>
    </location>
</feature>
<proteinExistence type="predicted"/>
<dbReference type="Gene3D" id="3.30.565.10">
    <property type="entry name" value="Histidine kinase-like ATPase, C-terminal domain"/>
    <property type="match status" value="1"/>
</dbReference>
<evidence type="ECO:0000256" key="1">
    <source>
        <dbReference type="SAM" id="MobiDB-lite"/>
    </source>
</evidence>
<dbReference type="Pfam" id="PF25794">
    <property type="entry name" value="SACS"/>
    <property type="match status" value="1"/>
</dbReference>
<sequence length="1761" mass="195894">MAARVDYNALKARTLGSGEDEEAVTVNTRALIDKVLARYSGEWTVLRELLQNAADAGATKVTIKFETYPSATVPLPQTGSASDLLKHVVTNHTVNRLLVTNDGQPFNDNDWSRLKRIAEGNPDETKIGAFGVGFYSVFADCEEPFISSGKEAMAFYWKGNSLFTRRLQLSKSDSSKDTSFVLDYRNTTSAVPPLLQVSQFLASSLTFVGIQNLELWLDNHNILTLSKKTAPSSTVEIPHDIETKTSEGLMKIKSVMQEVSQIDGSWMDIVGWRVPRSGASNFDSFRNNDQAPAMRTFFSRLTRASASKEDVSSRTAKSRNDTVEKNLTSRSSTVIFLNVNTATIETFTSRSFKDELERATKKPPPKTTKLAILTSPHIPEADVNDSSSGKAASADVFASILPTRSGRIFIGFPTHQTTGLRAHISAPSVIPTVERESIDLNARWVRTWNMEMLRAAGIVCRIAFSSEMTTLNSDIQRSLAKSGKSKVRVDDIQASLPAAVNTARTFSFQESTPSAQTGQIIEDAFWTCNYKASIDVLSTCGVLPNHEVRIAPKNLSFMEGIPALPEQLVSDAKTFVDRLIDYGLITEVTVSDIKSALERSALSAQHVHEFLVWLGEQSKSGKLDKNTVKNLLSVAVANEETSDGKSSQVIVLGSMKAFLNPTKIPAELPVPSWTMPFRYTRHLSRADLEGYGWEELQIVPWLKWLLEEAGNRNTLSANQDLTQSSQFAAQVLPVLSKQWDVLSQSSKSTIVELLAPQTIIPTKYGMRKPGDAYFPSVKVFDDLPIVTGLNSVKDKILVALGVRKTLELGVVFSRLLSDAVQPGGAITNEKSEKQHIRLIQYLASVREDIPSTDIQRLRDTPICPKEVQQEPHKFSAERYKVSTLYEPRLPLRELGLPILSWSGPYRSGSPEGKLLVVLGLRTTPSAGELIEIMARAVKKGDGTLRDKAMAYFIANHYINNYGAYDYSQVTLPFLPLQSSGSLSTPSHCFTDEGAALLGFDVLRRELQPHAAKFGVRIHPPMDECIAVLLRKPPTNKKEARTLFAYFSGRLGEINSANIPRLSQAKFVPIITSKAQSEKPAAPRYVSPHTCFLGGSDSYGEIFDFVDFGQEANTFLLKCGSKQEPTKVEIAQILVNEPARISSTFRDPERYLNLLRNLADALPALKKEKDLLKAMKRAPFLLASKDIVSTPIMTDRADEADDFDDEEVHGIKEWQLTSAADAIIVDDYPSYNLFRTDILAAPQETTLEDFYYNLGSPLLSSLIEESATYGSQVHDQKSVVRLQKQICERSRLFLHDQPPDAIKHDSRWLEKSLKVIAVSSIKLRRSLRGRNLHHVDRRSAAVTRSGRDYTLWISGSSIDYYQVSQSLVHLLLNRPKLHSALTLELLLKTELKELGARGFNVSRILRQKAAEKRLADQQQQLEEERRRIEDQEKAWNDSQQKQASEQAKEPGIPGGFPTESPQAKNGTQRLSEVENDEQIRRVPQGLFETWRNRLGLSEAPKPARPQSSSGGSIPTTNHQAITNGEEPPPPYSQENKPGQQKTLTANPVTAPHQMQQNLLSAIKKSRAYNSNALYSRGETNQIAETRSYCDEKMAQNLTFIASGAHGINIFLSTQQQQQQQLPPIDPSTFLTQHSTGLTAFATLLKEAASVFALDLSSLNIFYDNGKSIAFNRQGSIFCNYLYFQQLHEERLVRGDGDRGDALLYWWVTLCHELAHNLVSDHSAEHSYYIEGFVMEYARRMVAKLGEKAPGGKRVRGELDAVD</sequence>
<protein>
    <recommendedName>
        <fullName evidence="2">Sacsin/Nov domain-containing protein</fullName>
    </recommendedName>
</protein>
<dbReference type="OrthoDB" id="10031156at2759"/>
<dbReference type="Pfam" id="PF12449">
    <property type="entry name" value="DUF3684"/>
    <property type="match status" value="1"/>
</dbReference>
<feature type="compositionally biased region" description="Polar residues" evidence="1">
    <location>
        <begin position="1504"/>
        <end position="1521"/>
    </location>
</feature>
<organism evidence="3 4">
    <name type="scientific">Endocarpon pusillum (strain Z07020 / HMAS-L-300199)</name>
    <name type="common">Lichen-forming fungus</name>
    <dbReference type="NCBI Taxonomy" id="1263415"/>
    <lineage>
        <taxon>Eukaryota</taxon>
        <taxon>Fungi</taxon>
        <taxon>Dikarya</taxon>
        <taxon>Ascomycota</taxon>
        <taxon>Pezizomycotina</taxon>
        <taxon>Eurotiomycetes</taxon>
        <taxon>Chaetothyriomycetidae</taxon>
        <taxon>Verrucariales</taxon>
        <taxon>Verrucariaceae</taxon>
        <taxon>Endocarpon</taxon>
    </lineage>
</organism>
<dbReference type="PANTHER" id="PTHR47839">
    <property type="entry name" value="DOMAIN PROTEIN, PUTATIVE (AFU_ORTHOLOGUE AFUA_6G04830)-RELATED"/>
    <property type="match status" value="1"/>
</dbReference>
<dbReference type="EMBL" id="KE721457">
    <property type="protein sequence ID" value="ERF69318.1"/>
    <property type="molecule type" value="Genomic_DNA"/>
</dbReference>
<feature type="region of interest" description="Disordered" evidence="1">
    <location>
        <begin position="1415"/>
        <end position="1481"/>
    </location>
</feature>
<evidence type="ECO:0000259" key="2">
    <source>
        <dbReference type="Pfam" id="PF25794"/>
    </source>
</evidence>
<accession>U1GBB1</accession>
<dbReference type="eggNOG" id="ENOG502QPMA">
    <property type="taxonomic scope" value="Eukaryota"/>
</dbReference>
<keyword evidence="4" id="KW-1185">Reference proteome</keyword>
<dbReference type="InterPro" id="IPR036890">
    <property type="entry name" value="HATPase_C_sf"/>
</dbReference>
<dbReference type="Proteomes" id="UP000019373">
    <property type="component" value="Unassembled WGS sequence"/>
</dbReference>
<feature type="compositionally biased region" description="Polar residues" evidence="1">
    <location>
        <begin position="1531"/>
        <end position="1543"/>
    </location>
</feature>
<feature type="compositionally biased region" description="Polar residues" evidence="1">
    <location>
        <begin position="1458"/>
        <end position="1469"/>
    </location>
</feature>
<feature type="compositionally biased region" description="Basic and acidic residues" evidence="1">
    <location>
        <begin position="1421"/>
        <end position="1434"/>
    </location>
</feature>
<dbReference type="NCBIfam" id="NF047352">
    <property type="entry name" value="P_loop_sacsin"/>
    <property type="match status" value="1"/>
</dbReference>
<dbReference type="InterPro" id="IPR022155">
    <property type="entry name" value="DUF3684"/>
</dbReference>
<dbReference type="RefSeq" id="XP_007805076.1">
    <property type="nucleotide sequence ID" value="XM_007806885.1"/>
</dbReference>
<gene>
    <name evidence="3" type="ORF">EPUS_04023</name>
</gene>
<dbReference type="PANTHER" id="PTHR47839:SF1">
    <property type="entry name" value="DOMAIN PROTEIN, PUTATIVE (AFU_ORTHOLOGUE AFUA_6G04830)-RELATED"/>
    <property type="match status" value="1"/>
</dbReference>